<dbReference type="EMBL" id="JBHSMF010000002">
    <property type="protein sequence ID" value="MFC5496375.1"/>
    <property type="molecule type" value="Genomic_DNA"/>
</dbReference>
<evidence type="ECO:0000256" key="7">
    <source>
        <dbReference type="ARBA" id="ARBA00022989"/>
    </source>
</evidence>
<evidence type="ECO:0000256" key="9">
    <source>
        <dbReference type="RuleBase" id="RU363032"/>
    </source>
</evidence>
<name>A0ABW0N8T1_9BURK</name>
<keyword evidence="7 9" id="KW-1133">Transmembrane helix</keyword>
<evidence type="ECO:0000256" key="5">
    <source>
        <dbReference type="ARBA" id="ARBA00022692"/>
    </source>
</evidence>
<evidence type="ECO:0000313" key="11">
    <source>
        <dbReference type="EMBL" id="MFC5496375.1"/>
    </source>
</evidence>
<dbReference type="PANTHER" id="PTHR30614:SF37">
    <property type="entry name" value="AMINO-ACID ABC TRANSPORTER PERMEASE PROTEIN YHDX-RELATED"/>
    <property type="match status" value="1"/>
</dbReference>
<gene>
    <name evidence="11" type="ORF">ACFPOE_02430</name>
</gene>
<keyword evidence="8 9" id="KW-0472">Membrane</keyword>
<dbReference type="CDD" id="cd06261">
    <property type="entry name" value="TM_PBP2"/>
    <property type="match status" value="1"/>
</dbReference>
<evidence type="ECO:0000256" key="4">
    <source>
        <dbReference type="ARBA" id="ARBA00022475"/>
    </source>
</evidence>
<keyword evidence="4" id="KW-1003">Cell membrane</keyword>
<feature type="transmembrane region" description="Helical" evidence="9">
    <location>
        <begin position="85"/>
        <end position="108"/>
    </location>
</feature>
<feature type="transmembrane region" description="Helical" evidence="9">
    <location>
        <begin position="298"/>
        <end position="320"/>
    </location>
</feature>
<keyword evidence="5 9" id="KW-0812">Transmembrane</keyword>
<comment type="caution">
    <text evidence="11">The sequence shown here is derived from an EMBL/GenBank/DDBJ whole genome shotgun (WGS) entry which is preliminary data.</text>
</comment>
<evidence type="ECO:0000256" key="6">
    <source>
        <dbReference type="ARBA" id="ARBA00022970"/>
    </source>
</evidence>
<evidence type="ECO:0000256" key="1">
    <source>
        <dbReference type="ARBA" id="ARBA00004429"/>
    </source>
</evidence>
<keyword evidence="6" id="KW-0029">Amino-acid transport</keyword>
<feature type="transmembrane region" description="Helical" evidence="9">
    <location>
        <begin position="12"/>
        <end position="30"/>
    </location>
</feature>
<dbReference type="Gene3D" id="1.10.3720.10">
    <property type="entry name" value="MetI-like"/>
    <property type="match status" value="1"/>
</dbReference>
<evidence type="ECO:0000259" key="10">
    <source>
        <dbReference type="PROSITE" id="PS50928"/>
    </source>
</evidence>
<accession>A0ABW0N8T1</accession>
<dbReference type="PROSITE" id="PS50928">
    <property type="entry name" value="ABC_TM1"/>
    <property type="match status" value="1"/>
</dbReference>
<organism evidence="11 12">
    <name type="scientific">Caenimonas terrae</name>
    <dbReference type="NCBI Taxonomy" id="696074"/>
    <lineage>
        <taxon>Bacteria</taxon>
        <taxon>Pseudomonadati</taxon>
        <taxon>Pseudomonadota</taxon>
        <taxon>Betaproteobacteria</taxon>
        <taxon>Burkholderiales</taxon>
        <taxon>Comamonadaceae</taxon>
        <taxon>Caenimonas</taxon>
    </lineage>
</organism>
<protein>
    <submittedName>
        <fullName evidence="11">ABC transporter permease subunit</fullName>
    </submittedName>
</protein>
<comment type="similarity">
    <text evidence="2">Belongs to the binding-protein-dependent transport system permease family. HisMQ subfamily.</text>
</comment>
<keyword evidence="12" id="KW-1185">Reference proteome</keyword>
<dbReference type="Proteomes" id="UP001596037">
    <property type="component" value="Unassembled WGS sequence"/>
</dbReference>
<evidence type="ECO:0000256" key="2">
    <source>
        <dbReference type="ARBA" id="ARBA00010072"/>
    </source>
</evidence>
<sequence>MKLSRAVLLERLPGYAGQALLLAAVAWLAWRGAANFIANARSLGISIGFGFLRGEAGFEIAQALIPFGPASSYRDAVIVATLNTLLVVALAAVFSTLIGLCVAFGRLARHPLVRGASTAYVEVFRNIPLLLQVFFWYFSAMALLPGVADSLQFGGVLLNNRGLFFPRLLHGAAGWTLDLPRAEGFNVAGGVVLLPELMALTLGLAIYNGTFLAEIFRAGILSVPRGQSEAAATVGLSGARAALLVVLPQALRVALPPAAGQYQTLAKASSLAAAIGYPDIMQIVGGTVLSQTSQALEAMALVVLLYAAINLAIALAVNLANGRLLRRQAR</sequence>
<feature type="domain" description="ABC transmembrane type-1" evidence="10">
    <location>
        <begin position="81"/>
        <end position="317"/>
    </location>
</feature>
<dbReference type="SUPFAM" id="SSF161098">
    <property type="entry name" value="MetI-like"/>
    <property type="match status" value="1"/>
</dbReference>
<keyword evidence="3 9" id="KW-0813">Transport</keyword>
<dbReference type="InterPro" id="IPR035906">
    <property type="entry name" value="MetI-like_sf"/>
</dbReference>
<dbReference type="InterPro" id="IPR010065">
    <property type="entry name" value="AA_ABC_transptr_permease_3TM"/>
</dbReference>
<evidence type="ECO:0000256" key="8">
    <source>
        <dbReference type="ARBA" id="ARBA00023136"/>
    </source>
</evidence>
<dbReference type="RefSeq" id="WP_376848398.1">
    <property type="nucleotide sequence ID" value="NZ_JBHSMF010000002.1"/>
</dbReference>
<dbReference type="PANTHER" id="PTHR30614">
    <property type="entry name" value="MEMBRANE COMPONENT OF AMINO ACID ABC TRANSPORTER"/>
    <property type="match status" value="1"/>
</dbReference>
<feature type="transmembrane region" description="Helical" evidence="9">
    <location>
        <begin position="187"/>
        <end position="209"/>
    </location>
</feature>
<feature type="transmembrane region" description="Helical" evidence="9">
    <location>
        <begin position="129"/>
        <end position="148"/>
    </location>
</feature>
<reference evidence="12" key="1">
    <citation type="journal article" date="2019" name="Int. J. Syst. Evol. Microbiol.">
        <title>The Global Catalogue of Microorganisms (GCM) 10K type strain sequencing project: providing services to taxonomists for standard genome sequencing and annotation.</title>
        <authorList>
            <consortium name="The Broad Institute Genomics Platform"/>
            <consortium name="The Broad Institute Genome Sequencing Center for Infectious Disease"/>
            <person name="Wu L."/>
            <person name="Ma J."/>
        </authorList>
    </citation>
    <scope>NUCLEOTIDE SEQUENCE [LARGE SCALE GENOMIC DNA]</scope>
    <source>
        <strain evidence="12">CCUG 57401</strain>
    </source>
</reference>
<dbReference type="InterPro" id="IPR000515">
    <property type="entry name" value="MetI-like"/>
</dbReference>
<proteinExistence type="inferred from homology"/>
<dbReference type="Pfam" id="PF00528">
    <property type="entry name" value="BPD_transp_1"/>
    <property type="match status" value="1"/>
</dbReference>
<dbReference type="InterPro" id="IPR043429">
    <property type="entry name" value="ArtM/GltK/GlnP/TcyL/YhdX-like"/>
</dbReference>
<evidence type="ECO:0000256" key="3">
    <source>
        <dbReference type="ARBA" id="ARBA00022448"/>
    </source>
</evidence>
<comment type="subcellular location">
    <subcellularLocation>
        <location evidence="1">Cell inner membrane</location>
        <topology evidence="1">Multi-pass membrane protein</topology>
    </subcellularLocation>
    <subcellularLocation>
        <location evidence="9">Cell membrane</location>
        <topology evidence="9">Multi-pass membrane protein</topology>
    </subcellularLocation>
</comment>
<dbReference type="NCBIfam" id="TIGR01726">
    <property type="entry name" value="HEQRo_perm_3TM"/>
    <property type="match status" value="1"/>
</dbReference>
<evidence type="ECO:0000313" key="12">
    <source>
        <dbReference type="Proteomes" id="UP001596037"/>
    </source>
</evidence>